<feature type="transmembrane region" description="Helical" evidence="7">
    <location>
        <begin position="20"/>
        <end position="39"/>
    </location>
</feature>
<dbReference type="Pfam" id="PF00005">
    <property type="entry name" value="ABC_tran"/>
    <property type="match status" value="1"/>
</dbReference>
<dbReference type="GO" id="GO:0005886">
    <property type="term" value="C:plasma membrane"/>
    <property type="evidence" value="ECO:0007669"/>
    <property type="project" value="UniProtKB-SubCell"/>
</dbReference>
<evidence type="ECO:0000259" key="8">
    <source>
        <dbReference type="PROSITE" id="PS50893"/>
    </source>
</evidence>
<dbReference type="PROSITE" id="PS00211">
    <property type="entry name" value="ABC_TRANSPORTER_1"/>
    <property type="match status" value="1"/>
</dbReference>
<dbReference type="Proteomes" id="UP000066624">
    <property type="component" value="Chromosome"/>
</dbReference>
<dbReference type="InterPro" id="IPR017871">
    <property type="entry name" value="ABC_transporter-like_CS"/>
</dbReference>
<gene>
    <name evidence="10" type="ORF">WM2015_1394</name>
</gene>
<dbReference type="Pfam" id="PF00664">
    <property type="entry name" value="ABC_membrane"/>
    <property type="match status" value="1"/>
</dbReference>
<organism evidence="10 11">
    <name type="scientific">Wenzhouxiangella marina</name>
    <dbReference type="NCBI Taxonomy" id="1579979"/>
    <lineage>
        <taxon>Bacteria</taxon>
        <taxon>Pseudomonadati</taxon>
        <taxon>Pseudomonadota</taxon>
        <taxon>Gammaproteobacteria</taxon>
        <taxon>Chromatiales</taxon>
        <taxon>Wenzhouxiangellaceae</taxon>
        <taxon>Wenzhouxiangella</taxon>
    </lineage>
</organism>
<feature type="transmembrane region" description="Helical" evidence="7">
    <location>
        <begin position="166"/>
        <end position="186"/>
    </location>
</feature>
<sequence>MIAGWLERWFDRGELRRRLVALILGQALLVLALFSGLALLALSGYFILASGLAGLGLIGMINIFTPGAAIRLAALTRTVARYGERLITHATTLDLLTALRMKVFGRLLERPELELEGLRRGDALSRLTADVDTLDHLYLGVAQPALGVLSISLLVATVLWMTAPELLGLALLPAVVLLGLALIVAYRGARRLSRRQGLDYPALRGLVTQGLEARLELRALGLMDDFVERIDARSRALIGRGVKLARVDAIAQGLGQLAGLSAVWLALCFGLSTLGSGELAGPMLGAIVLGLFGLAEAWLQLPGAFRRLGQSLVAADRVQALAPEPAKDSEPGSLAWPARSSIELRSIRFAWAPHQPPVFSDLDLELQAGERLALVGPSGLGKTTLARLILGQVRPQRGSVRIGGLDVHAFDESLRHRKMAYLPQTPVLFSDSLAGNLRLARPDASDAALHQALCSAGLGDFLDALPRGLDTWLDEGASNLSGGEARRIAVARLLLTEPEIVILDEPLASLDRDSMERLRLGLGAWLRGRTCLIISHQSECLPPVDRVVDLAELAVSA</sequence>
<feature type="transmembrane region" description="Helical" evidence="7">
    <location>
        <begin position="45"/>
        <end position="64"/>
    </location>
</feature>
<dbReference type="PANTHER" id="PTHR43394">
    <property type="entry name" value="ATP-DEPENDENT PERMEASE MDL1, MITOCHONDRIAL"/>
    <property type="match status" value="1"/>
</dbReference>
<dbReference type="GO" id="GO:0016887">
    <property type="term" value="F:ATP hydrolysis activity"/>
    <property type="evidence" value="ECO:0007669"/>
    <property type="project" value="InterPro"/>
</dbReference>
<keyword evidence="11" id="KW-1185">Reference proteome</keyword>
<feature type="transmembrane region" description="Helical" evidence="7">
    <location>
        <begin position="279"/>
        <end position="299"/>
    </location>
</feature>
<evidence type="ECO:0000256" key="4">
    <source>
        <dbReference type="ARBA" id="ARBA00022840"/>
    </source>
</evidence>
<dbReference type="InterPro" id="IPR014223">
    <property type="entry name" value="ABC_CydC/D"/>
</dbReference>
<dbReference type="GO" id="GO:0045454">
    <property type="term" value="P:cell redox homeostasis"/>
    <property type="evidence" value="ECO:0007669"/>
    <property type="project" value="InterPro"/>
</dbReference>
<feature type="transmembrane region" description="Helical" evidence="7">
    <location>
        <begin position="253"/>
        <end position="273"/>
    </location>
</feature>
<keyword evidence="3" id="KW-0547">Nucleotide-binding</keyword>
<evidence type="ECO:0000313" key="11">
    <source>
        <dbReference type="Proteomes" id="UP000066624"/>
    </source>
</evidence>
<evidence type="ECO:0000256" key="7">
    <source>
        <dbReference type="SAM" id="Phobius"/>
    </source>
</evidence>
<name>A0A0K0XVX3_9GAMM</name>
<evidence type="ECO:0000259" key="9">
    <source>
        <dbReference type="PROSITE" id="PS50929"/>
    </source>
</evidence>
<dbReference type="Gene3D" id="3.40.50.300">
    <property type="entry name" value="P-loop containing nucleotide triphosphate hydrolases"/>
    <property type="match status" value="1"/>
</dbReference>
<dbReference type="GO" id="GO:0005524">
    <property type="term" value="F:ATP binding"/>
    <property type="evidence" value="ECO:0007669"/>
    <property type="project" value="UniProtKB-KW"/>
</dbReference>
<dbReference type="InterPro" id="IPR003593">
    <property type="entry name" value="AAA+_ATPase"/>
</dbReference>
<dbReference type="PANTHER" id="PTHR43394:SF1">
    <property type="entry name" value="ATP-BINDING CASSETTE SUB-FAMILY B MEMBER 10, MITOCHONDRIAL"/>
    <property type="match status" value="1"/>
</dbReference>
<evidence type="ECO:0000313" key="10">
    <source>
        <dbReference type="EMBL" id="AKS41766.1"/>
    </source>
</evidence>
<keyword evidence="6 7" id="KW-0472">Membrane</keyword>
<keyword evidence="2 7" id="KW-0812">Transmembrane</keyword>
<dbReference type="GO" id="GO:0015421">
    <property type="term" value="F:ABC-type oligopeptide transporter activity"/>
    <property type="evidence" value="ECO:0007669"/>
    <property type="project" value="TreeGrafter"/>
</dbReference>
<evidence type="ECO:0000256" key="5">
    <source>
        <dbReference type="ARBA" id="ARBA00022989"/>
    </source>
</evidence>
<comment type="subcellular location">
    <subcellularLocation>
        <location evidence="1">Cell membrane</location>
        <topology evidence="1">Multi-pass membrane protein</topology>
    </subcellularLocation>
</comment>
<dbReference type="SMART" id="SM00382">
    <property type="entry name" value="AAA"/>
    <property type="match status" value="1"/>
</dbReference>
<protein>
    <submittedName>
        <fullName evidence="10">Uncharacterized protein</fullName>
    </submittedName>
</protein>
<feature type="transmembrane region" description="Helical" evidence="7">
    <location>
        <begin position="137"/>
        <end position="160"/>
    </location>
</feature>
<dbReference type="SUPFAM" id="SSF90123">
    <property type="entry name" value="ABC transporter transmembrane region"/>
    <property type="match status" value="1"/>
</dbReference>
<dbReference type="InterPro" id="IPR011527">
    <property type="entry name" value="ABC1_TM_dom"/>
</dbReference>
<dbReference type="InterPro" id="IPR036640">
    <property type="entry name" value="ABC1_TM_sf"/>
</dbReference>
<evidence type="ECO:0000256" key="2">
    <source>
        <dbReference type="ARBA" id="ARBA00022692"/>
    </source>
</evidence>
<dbReference type="AlphaFoldDB" id="A0A0K0XVX3"/>
<accession>A0A0K0XVX3</accession>
<evidence type="ECO:0000256" key="3">
    <source>
        <dbReference type="ARBA" id="ARBA00022741"/>
    </source>
</evidence>
<dbReference type="PROSITE" id="PS50893">
    <property type="entry name" value="ABC_TRANSPORTER_2"/>
    <property type="match status" value="1"/>
</dbReference>
<keyword evidence="4" id="KW-0067">ATP-binding</keyword>
<dbReference type="PROSITE" id="PS50929">
    <property type="entry name" value="ABC_TM1F"/>
    <property type="match status" value="1"/>
</dbReference>
<dbReference type="GO" id="GO:0034775">
    <property type="term" value="P:glutathione transmembrane transport"/>
    <property type="evidence" value="ECO:0007669"/>
    <property type="project" value="InterPro"/>
</dbReference>
<dbReference type="OrthoDB" id="6336411at2"/>
<dbReference type="SUPFAM" id="SSF52540">
    <property type="entry name" value="P-loop containing nucleoside triphosphate hydrolases"/>
    <property type="match status" value="1"/>
</dbReference>
<dbReference type="EMBL" id="CP012154">
    <property type="protein sequence ID" value="AKS41766.1"/>
    <property type="molecule type" value="Genomic_DNA"/>
</dbReference>
<dbReference type="NCBIfam" id="TIGR02868">
    <property type="entry name" value="CydC"/>
    <property type="match status" value="1"/>
</dbReference>
<proteinExistence type="predicted"/>
<dbReference type="STRING" id="1579979.WM2015_1394"/>
<evidence type="ECO:0000256" key="6">
    <source>
        <dbReference type="ARBA" id="ARBA00023136"/>
    </source>
</evidence>
<keyword evidence="5 7" id="KW-1133">Transmembrane helix</keyword>
<dbReference type="InterPro" id="IPR039421">
    <property type="entry name" value="Type_1_exporter"/>
</dbReference>
<dbReference type="Gene3D" id="1.20.1560.10">
    <property type="entry name" value="ABC transporter type 1, transmembrane domain"/>
    <property type="match status" value="1"/>
</dbReference>
<dbReference type="InterPro" id="IPR003439">
    <property type="entry name" value="ABC_transporter-like_ATP-bd"/>
</dbReference>
<reference evidence="10 11" key="1">
    <citation type="submission" date="2015-07" db="EMBL/GenBank/DDBJ databases">
        <authorList>
            <person name="Noorani M."/>
        </authorList>
    </citation>
    <scope>NUCLEOTIDE SEQUENCE [LARGE SCALE GENOMIC DNA]</scope>
    <source>
        <strain evidence="10 11">KCTC 42284</strain>
    </source>
</reference>
<evidence type="ECO:0000256" key="1">
    <source>
        <dbReference type="ARBA" id="ARBA00004651"/>
    </source>
</evidence>
<feature type="domain" description="ABC transporter" evidence="8">
    <location>
        <begin position="342"/>
        <end position="557"/>
    </location>
</feature>
<feature type="domain" description="ABC transmembrane type-1" evidence="9">
    <location>
        <begin position="27"/>
        <end position="310"/>
    </location>
</feature>
<dbReference type="InterPro" id="IPR027417">
    <property type="entry name" value="P-loop_NTPase"/>
</dbReference>
<dbReference type="KEGG" id="wma:WM2015_1394"/>